<feature type="transmembrane region" description="Helical" evidence="1">
    <location>
        <begin position="284"/>
        <end position="308"/>
    </location>
</feature>
<dbReference type="AlphaFoldDB" id="W0HYR5"/>
<dbReference type="GO" id="GO:0005886">
    <property type="term" value="C:plasma membrane"/>
    <property type="evidence" value="ECO:0007669"/>
    <property type="project" value="TreeGrafter"/>
</dbReference>
<dbReference type="Pfam" id="PF02667">
    <property type="entry name" value="SCFA_trans"/>
    <property type="match status" value="1"/>
</dbReference>
<feature type="transmembrane region" description="Helical" evidence="1">
    <location>
        <begin position="260"/>
        <end position="278"/>
    </location>
</feature>
<feature type="transmembrane region" description="Helical" evidence="1">
    <location>
        <begin position="453"/>
        <end position="474"/>
    </location>
</feature>
<dbReference type="PANTHER" id="PTHR41983">
    <property type="entry name" value="SHORT-CHAIN FATTY ACID TRANSPORTER-RELATED"/>
    <property type="match status" value="1"/>
</dbReference>
<dbReference type="PANTHER" id="PTHR41983:SF2">
    <property type="entry name" value="SHORT-CHAIN FATTY ACID TRANSPORTER-RELATED"/>
    <property type="match status" value="1"/>
</dbReference>
<dbReference type="EMBL" id="CP006569">
    <property type="protein sequence ID" value="AHF77298.1"/>
    <property type="molecule type" value="Genomic_DNA"/>
</dbReference>
<dbReference type="HOGENOM" id="CLU_037744_0_0_6"/>
<proteinExistence type="predicted"/>
<feature type="transmembrane region" description="Helical" evidence="1">
    <location>
        <begin position="157"/>
        <end position="179"/>
    </location>
</feature>
<keyword evidence="3" id="KW-1185">Reference proteome</keyword>
<feature type="transmembrane region" description="Helical" evidence="1">
    <location>
        <begin position="35"/>
        <end position="55"/>
    </location>
</feature>
<dbReference type="Proteomes" id="UP000019028">
    <property type="component" value="Chromosome"/>
</dbReference>
<dbReference type="RefSeq" id="WP_237234610.1">
    <property type="nucleotide sequence ID" value="NZ_CP006569.1"/>
</dbReference>
<organism evidence="2 3">
    <name type="scientific">Sodalis praecaptivus</name>
    <dbReference type="NCBI Taxonomy" id="1239307"/>
    <lineage>
        <taxon>Bacteria</taxon>
        <taxon>Pseudomonadati</taxon>
        <taxon>Pseudomonadota</taxon>
        <taxon>Gammaproteobacteria</taxon>
        <taxon>Enterobacterales</taxon>
        <taxon>Bruguierivoracaceae</taxon>
        <taxon>Sodalis</taxon>
    </lineage>
</organism>
<evidence type="ECO:0000313" key="2">
    <source>
        <dbReference type="EMBL" id="AHF77298.1"/>
    </source>
</evidence>
<feature type="transmembrane region" description="Helical" evidence="1">
    <location>
        <begin position="67"/>
        <end position="91"/>
    </location>
</feature>
<evidence type="ECO:0000256" key="1">
    <source>
        <dbReference type="SAM" id="Phobius"/>
    </source>
</evidence>
<dbReference type="PATRIC" id="fig|1239307.3.peg.2495"/>
<keyword evidence="1" id="KW-0812">Transmembrane</keyword>
<feature type="transmembrane region" description="Helical" evidence="1">
    <location>
        <begin position="202"/>
        <end position="223"/>
    </location>
</feature>
<name>W0HYR5_9GAMM</name>
<keyword evidence="1" id="KW-1133">Transmembrane helix</keyword>
<accession>W0HYR5</accession>
<gene>
    <name evidence="2" type="ORF">Sant_2253</name>
</gene>
<keyword evidence="1" id="KW-0472">Membrane</keyword>
<feature type="transmembrane region" description="Helical" evidence="1">
    <location>
        <begin position="360"/>
        <end position="384"/>
    </location>
</feature>
<sequence length="481" mass="51717">MNVRTEVQRAKPPSGRMENIAIGVSNWSEKWFPEAYVFAALAVVVVVLAAMAMGVPLASAARGFGDGYWSLIPFTMQMALVAISGYIVAVSPPAAKLIMRLAALPRGAKGAVVLIAAVSLGSSLFNWAISLVFSGLLARAMARRADLTMDYRAAGAAAYLGMGATWALGISSAPAQLMANPASLPTGLLEISGVIPFTDTIFTWQSLLMTLILIIISLWVAYLSAPTGARIRTAADLGVDLTEPSMAVNKPQRPGEWLEYSPLVTLLLALLSVLWLYTEFTSSNPILVISNLNTYNFLFLTLGMILCWRPIRFIRAFSKAVPSVAGVLIQFPLYGGIAFIMTKTVNADGETLSHLLASGFVSVASSESYAAVMGIYSAVLGFFIPSGGGKWLIEAPYVLQAANELRVNLGWAVQVYNAAEALPNLINPFWMLPLLGVLGLRARDIVGFTFTQLIVHLPLVLLLLWLFTATFHYVPPMVPAK</sequence>
<dbReference type="KEGG" id="sod:Sant_2253"/>
<dbReference type="InterPro" id="IPR006160">
    <property type="entry name" value="SCFA_transpt_AtoE"/>
</dbReference>
<reference evidence="2 3" key="1">
    <citation type="journal article" date="2014" name="Genome Biol. Evol.">
        <title>Genome degeneration and adaptation in a nascent stage of symbiosis.</title>
        <authorList>
            <person name="Oakeson K.F."/>
            <person name="Gil R."/>
            <person name="Clayton A.L."/>
            <person name="Dunn D.M."/>
            <person name="von Niederhausern A.C."/>
            <person name="Hamil C."/>
            <person name="Aoyagi A."/>
            <person name="Duval B."/>
            <person name="Baca A."/>
            <person name="Silva F.J."/>
            <person name="Vallier A."/>
            <person name="Jackson D.G."/>
            <person name="Latorre A."/>
            <person name="Weiss R.B."/>
            <person name="Heddi A."/>
            <person name="Moya A."/>
            <person name="Dale C."/>
        </authorList>
    </citation>
    <scope>NUCLEOTIDE SEQUENCE [LARGE SCALE GENOMIC DNA]</scope>
    <source>
        <strain evidence="2 3">HS1</strain>
    </source>
</reference>
<protein>
    <submittedName>
        <fullName evidence="2">Short chain fatty acid transporter</fullName>
    </submittedName>
</protein>
<evidence type="ECO:0000313" key="3">
    <source>
        <dbReference type="Proteomes" id="UP000019028"/>
    </source>
</evidence>
<feature type="transmembrane region" description="Helical" evidence="1">
    <location>
        <begin position="111"/>
        <end position="137"/>
    </location>
</feature>
<feature type="transmembrane region" description="Helical" evidence="1">
    <location>
        <begin position="320"/>
        <end position="340"/>
    </location>
</feature>